<gene>
    <name evidence="3" type="ORF">A2626_00310</name>
</gene>
<dbReference type="Pfam" id="PF18911">
    <property type="entry name" value="PKD_4"/>
    <property type="match status" value="1"/>
</dbReference>
<comment type="caution">
    <text evidence="3">The sequence shown here is derived from an EMBL/GenBank/DDBJ whole genome shotgun (WGS) entry which is preliminary data.</text>
</comment>
<feature type="transmembrane region" description="Helical" evidence="1">
    <location>
        <begin position="7"/>
        <end position="26"/>
    </location>
</feature>
<organism evidence="3 4">
    <name type="scientific">Candidatus Nealsonbacteria bacterium RIFCSPHIGHO2_01_FULL_38_55</name>
    <dbReference type="NCBI Taxonomy" id="1801664"/>
    <lineage>
        <taxon>Bacteria</taxon>
        <taxon>Candidatus Nealsoniibacteriota</taxon>
    </lineage>
</organism>
<evidence type="ECO:0000313" key="4">
    <source>
        <dbReference type="Proteomes" id="UP000177360"/>
    </source>
</evidence>
<dbReference type="SUPFAM" id="SSF49299">
    <property type="entry name" value="PKD domain"/>
    <property type="match status" value="1"/>
</dbReference>
<name>A0A1G2E4C7_9BACT</name>
<dbReference type="InterPro" id="IPR022409">
    <property type="entry name" value="PKD/Chitinase_dom"/>
</dbReference>
<proteinExistence type="predicted"/>
<feature type="domain" description="PKD" evidence="2">
    <location>
        <begin position="382"/>
        <end position="429"/>
    </location>
</feature>
<keyword evidence="1" id="KW-0472">Membrane</keyword>
<sequence>MGSRIRYFSMLSVIIVALIVGSVLFFSDKIMAGASDNIRGWIWGENIGWISSNSLNCDFDGNRITDTGNYSECPTGTASVDYGVNVPASGIFSGYGWSENIGWINFAPGGPYPSAPNYSACLDWPALTSEPCNGFGNYAVSGWARACAVFPNSSCSGAMRPDAERGGWDGWIKLAGNSGSYGVSFDPVAGIFSGWVWGGDDSSGEAIIGWSEVNGVIPPASYPVQVTPLPPEGGNYCNPSGGSKYYPPITLSWNFDGGGGNTQSAYQIQVINSGGATVVDSCPSGAGTCTLGHSSANFYIDPLSGYGSIDFNNTYSWRIRVWGSSGSVSDWVNGANFSTASHRWPNASFTASPTNTLPNRDVVFTNNSTCYNIAGSSVACGSYLWNFGDGATSNATNPVHLYTAKGVYNVQLNATDGLGTCSANANITIRPPLPSWQEVPPTF</sequence>
<dbReference type="Pfam" id="PF25788">
    <property type="entry name" value="Ig_Rha78A_N"/>
    <property type="match status" value="1"/>
</dbReference>
<dbReference type="InterPro" id="IPR000601">
    <property type="entry name" value="PKD_dom"/>
</dbReference>
<dbReference type="CDD" id="cd00146">
    <property type="entry name" value="PKD"/>
    <property type="match status" value="1"/>
</dbReference>
<evidence type="ECO:0000313" key="3">
    <source>
        <dbReference type="EMBL" id="OGZ20210.1"/>
    </source>
</evidence>
<reference evidence="3 4" key="1">
    <citation type="journal article" date="2016" name="Nat. Commun.">
        <title>Thousands of microbial genomes shed light on interconnected biogeochemical processes in an aquifer system.</title>
        <authorList>
            <person name="Anantharaman K."/>
            <person name="Brown C.T."/>
            <person name="Hug L.A."/>
            <person name="Sharon I."/>
            <person name="Castelle C.J."/>
            <person name="Probst A.J."/>
            <person name="Thomas B.C."/>
            <person name="Singh A."/>
            <person name="Wilkins M.J."/>
            <person name="Karaoz U."/>
            <person name="Brodie E.L."/>
            <person name="Williams K.H."/>
            <person name="Hubbard S.S."/>
            <person name="Banfield J.F."/>
        </authorList>
    </citation>
    <scope>NUCLEOTIDE SEQUENCE [LARGE SCALE GENOMIC DNA]</scope>
</reference>
<dbReference type="InterPro" id="IPR035986">
    <property type="entry name" value="PKD_dom_sf"/>
</dbReference>
<dbReference type="Gene3D" id="2.60.40.10">
    <property type="entry name" value="Immunoglobulins"/>
    <property type="match status" value="2"/>
</dbReference>
<dbReference type="SMART" id="SM00089">
    <property type="entry name" value="PKD"/>
    <property type="match status" value="1"/>
</dbReference>
<evidence type="ECO:0000256" key="1">
    <source>
        <dbReference type="SAM" id="Phobius"/>
    </source>
</evidence>
<accession>A0A1G2E4C7</accession>
<keyword evidence="1" id="KW-0812">Transmembrane</keyword>
<protein>
    <recommendedName>
        <fullName evidence="2">PKD domain-containing protein</fullName>
    </recommendedName>
</protein>
<keyword evidence="1" id="KW-1133">Transmembrane helix</keyword>
<dbReference type="EMBL" id="MHLZ01000008">
    <property type="protein sequence ID" value="OGZ20210.1"/>
    <property type="molecule type" value="Genomic_DNA"/>
</dbReference>
<dbReference type="AlphaFoldDB" id="A0A1G2E4C7"/>
<dbReference type="PROSITE" id="PS50093">
    <property type="entry name" value="PKD"/>
    <property type="match status" value="1"/>
</dbReference>
<dbReference type="Proteomes" id="UP000177360">
    <property type="component" value="Unassembled WGS sequence"/>
</dbReference>
<dbReference type="InterPro" id="IPR013783">
    <property type="entry name" value="Ig-like_fold"/>
</dbReference>
<evidence type="ECO:0000259" key="2">
    <source>
        <dbReference type="PROSITE" id="PS50093"/>
    </source>
</evidence>